<evidence type="ECO:0000259" key="3">
    <source>
        <dbReference type="PROSITE" id="PS50004"/>
    </source>
</evidence>
<feature type="compositionally biased region" description="Basic and acidic residues" evidence="1">
    <location>
        <begin position="1741"/>
        <end position="1753"/>
    </location>
</feature>
<feature type="compositionally biased region" description="Polar residues" evidence="1">
    <location>
        <begin position="597"/>
        <end position="627"/>
    </location>
</feature>
<organism evidence="4 5">
    <name type="scientific">Cyprinus carpio</name>
    <name type="common">Common carp</name>
    <dbReference type="NCBI Taxonomy" id="7962"/>
    <lineage>
        <taxon>Eukaryota</taxon>
        <taxon>Metazoa</taxon>
        <taxon>Chordata</taxon>
        <taxon>Craniata</taxon>
        <taxon>Vertebrata</taxon>
        <taxon>Euteleostomi</taxon>
        <taxon>Actinopterygii</taxon>
        <taxon>Neopterygii</taxon>
        <taxon>Teleostei</taxon>
        <taxon>Ostariophysi</taxon>
        <taxon>Cypriniformes</taxon>
        <taxon>Cyprinidae</taxon>
        <taxon>Cyprininae</taxon>
        <taxon>Cyprinus</taxon>
    </lineage>
</organism>
<feature type="compositionally biased region" description="Polar residues" evidence="1">
    <location>
        <begin position="1774"/>
        <end position="1795"/>
    </location>
</feature>
<dbReference type="Ensembl" id="ENSCCRT00020107537.1">
    <property type="protein sequence ID" value="ENSCCRP00020098342.1"/>
    <property type="gene ID" value="ENSCCRG00020045216.1"/>
</dbReference>
<dbReference type="InterPro" id="IPR057537">
    <property type="entry name" value="C2_C2CD3_N"/>
</dbReference>
<sequence>MKNKKVKPSKGVNNRKRVLSDVSPSTSIPPLVEGQLRCFLRVTVSKVLWTITRPPPVTLIRLRWWGESSSGTFFGPREGHVEQKGVKSTARFPVRCGPKQLTSYLTDMGSLVLDVLTKVDHLPIARAQIPGIARLSLSHSINGYFTLVSPLSEKLGELQVGEMLSRIHIYSADQIYCENFFFVFDFLRCLRSLWKFCWQICRQKDQTALYTHVTLFSDAYVKCLFILHLYCPLFSNLFQLYITCVFCIFPVLLERGSKLRNAMVVSALKSDVESDVPLKDIPLPLSKDNTDNDFVCVWNLYALMFVMALFLSVNGSVLQFWDGEGSFPDSLSDHSSVLMDSELNDPQYDQSLLENLFYKAPVNVQHSEAGDDFSGLSMDKIALLGDIRFARVTISEFKVSTESISRSLSKKGRPPRPLTTKKCFYIVEYLFPLVSAGFEDVQRVPSEITKVVSSKVTEGVVMFQHQSLFPVRFSRSSIKQWWEMNVTFKIYSRNSLQKTPVLIGSAMFPLSSLMQSESLSISAALPVQRPDGNIDKQAAGPLKVSFELAADKNDFSNKKRAAKRMLSPARPPPSRLTEEHDGPKGLCVTDHRRDPSPSASVHQVQSILIPPTSSQSTSPHVRYQSSLHEPLQQEVEDTEILLHMLLMVPDGKDFNCAPMQPNIYLNCKLLGSDETARSTVSWGQKHPSFGFIQVAPVTLTGKLLERMKNNMMVIEVWLRASSSDHDKLLGLVKLPLHQFYMSFRDPKITELLLQSQYPVVGVDSFMPVVDVFSGSTRGHLRVCLAMGLAQQITALQRMRDDELTHVSPHPRPAHMLDHRPHASTTVDVLREHVFMVRVERVKGLTPLQSTVWGEADCYIQYSFPAQNDLFFFCSAQPTLCFTDVELKAYRTETTLCVPDPVFGHNETHVLLAPPDVPVQRMLLSSLARQGLRNGGGVQFEVWCRYYYPNVRDQLVARGLLPMSKLCAMVTMQKQGQTDAQLFSLPLVPRTDQPQPSGLLEVSVQYKSRPMRSVGVKSGVVPSRRVMLVVQVHRAAGLQAAAKALADADSSLLYYSEVGLNSFITMQLSFLPDSEVRSTRVVARSFCPEFEHHAEFCCNLLMQRDSGESVSLAELLQEAVAFYFCIYLFGSTTSSHSLTSAGGLEVSISFSHHADRERVVSSARGLGWDMGQDSQDEADTEEEDTLEESAKSLALSLSMPRAWLPIRCLLLPGHEDLQRSTYCYYRYKLYNQQTFCSELRHPSPDESEGEEGLATVAFQGSKSVVLRRTQPLRWFLREEKLEVQVWVAFGKEKRVRPHNADRLVGSAFVDLSALAGTLKHHQTISGVYPLFKRSAVNLSGAALRVHITVTTDSEPHEPQATEELNSSVEDEEDGGLPTTVLSRPFQSPSKQLIKSTMTTEAPPSKEINNEDTFIANITVDRAMHLSLKGCPLAERGGGLPSCCVSYAIADAPGTVTTVETGPMLNSWLFFVFRLSKELLLDPQQSLVFKVWHKGEVERVIGFVSVDLSPLLSGFQSVCGCVSSGGSTGTPGTETAGQQGHCSRFKCKPFIDFFCLYGVTDRHDEHMDNIRMFHQSLHEEEKASQSSVSGDSHPSSSALFSALRKNLSELDDIQRYFSRKLSTPSFPKLSELRGTSRLDDQLVTVSVIPVYLKPFLTLYFKSGLSEPQTEEATTSHKSSATLDVVEEHLTSGVDQLILSESDSCEIEPRFHKESHMMSEDEDEVSPISSPAPAEIRQSPAAAEDEKLHHRSSDHSSEEEECKDEDEHEDFEETLIQPRTLNEVTSVTDRTSPWTSLLSDPDMGSLESLELVQHHAHDDTIHTQGEERNSREILPDFNPQSLTAESQAVDSDSDISERSETDLDTCRSDGAIATDHREQQPSLDGLDGDGAFSSISEVEDYEQSNSAPEEGDLQKASAESGSETDEKSDERTAKPYPSKLCMTRKCQFLSLVLLTEYVACY</sequence>
<feature type="compositionally biased region" description="Acidic residues" evidence="1">
    <location>
        <begin position="1754"/>
        <end position="1770"/>
    </location>
</feature>
<evidence type="ECO:0000256" key="2">
    <source>
        <dbReference type="SAM" id="Phobius"/>
    </source>
</evidence>
<dbReference type="InterPro" id="IPR000008">
    <property type="entry name" value="C2_dom"/>
</dbReference>
<feature type="region of interest" description="Disordered" evidence="1">
    <location>
        <begin position="1351"/>
        <end position="1380"/>
    </location>
</feature>
<name>A0A8C2JP91_CYPCA</name>
<dbReference type="PANTHER" id="PTHR21254">
    <property type="entry name" value="C2 DOMAIN-CONTAINING PROTEIN 3"/>
    <property type="match status" value="1"/>
</dbReference>
<dbReference type="Proteomes" id="UP000694701">
    <property type="component" value="Unplaced"/>
</dbReference>
<dbReference type="GO" id="GO:0060271">
    <property type="term" value="P:cilium assembly"/>
    <property type="evidence" value="ECO:0007669"/>
    <property type="project" value="TreeGrafter"/>
</dbReference>
<dbReference type="PANTHER" id="PTHR21254:SF1">
    <property type="entry name" value="C2 DOMAIN-CONTAINING PROTEIN 3"/>
    <property type="match status" value="1"/>
</dbReference>
<proteinExistence type="predicted"/>
<feature type="compositionally biased region" description="Basic and acidic residues" evidence="1">
    <location>
        <begin position="1809"/>
        <end position="1831"/>
    </location>
</feature>
<dbReference type="PROSITE" id="PS50004">
    <property type="entry name" value="C2"/>
    <property type="match status" value="2"/>
</dbReference>
<keyword evidence="2" id="KW-0472">Membrane</keyword>
<feature type="region of interest" description="Disordered" evidence="1">
    <location>
        <begin position="1166"/>
        <end position="1185"/>
    </location>
</feature>
<dbReference type="InterPro" id="IPR035892">
    <property type="entry name" value="C2_domain_sf"/>
</dbReference>
<protein>
    <submittedName>
        <fullName evidence="4">C2 domain containing 3 centriole elongation regulator</fullName>
    </submittedName>
</protein>
<feature type="compositionally biased region" description="Basic and acidic residues" evidence="1">
    <location>
        <begin position="576"/>
        <end position="595"/>
    </location>
</feature>
<accession>A0A8C2JP91</accession>
<feature type="region of interest" description="Disordered" evidence="1">
    <location>
        <begin position="1"/>
        <end position="25"/>
    </location>
</feature>
<feature type="transmembrane region" description="Helical" evidence="2">
    <location>
        <begin position="236"/>
        <end position="253"/>
    </location>
</feature>
<evidence type="ECO:0000313" key="4">
    <source>
        <dbReference type="Ensembl" id="ENSCCRP00020098342.1"/>
    </source>
</evidence>
<feature type="region of interest" description="Disordered" evidence="1">
    <location>
        <begin position="557"/>
        <end position="628"/>
    </location>
</feature>
<feature type="transmembrane region" description="Helical" evidence="2">
    <location>
        <begin position="209"/>
        <end position="230"/>
    </location>
</feature>
<dbReference type="SUPFAM" id="SSF49562">
    <property type="entry name" value="C2 domain (Calcium/lipid-binding domain, CaLB)"/>
    <property type="match status" value="1"/>
</dbReference>
<dbReference type="Pfam" id="PF25339">
    <property type="entry name" value="C2_C2CD3_N"/>
    <property type="match status" value="1"/>
</dbReference>
<feature type="transmembrane region" description="Helical" evidence="2">
    <location>
        <begin position="300"/>
        <end position="321"/>
    </location>
</feature>
<feature type="domain" description="C2" evidence="3">
    <location>
        <begin position="808"/>
        <end position="978"/>
    </location>
</feature>
<dbReference type="GO" id="GO:0034451">
    <property type="term" value="C:centriolar satellite"/>
    <property type="evidence" value="ECO:0007669"/>
    <property type="project" value="TreeGrafter"/>
</dbReference>
<feature type="compositionally biased region" description="Polar residues" evidence="1">
    <location>
        <begin position="1835"/>
        <end position="1847"/>
    </location>
</feature>
<reference evidence="4" key="1">
    <citation type="submission" date="2025-08" db="UniProtKB">
        <authorList>
            <consortium name="Ensembl"/>
        </authorList>
    </citation>
    <scope>IDENTIFICATION</scope>
</reference>
<dbReference type="GO" id="GO:0071539">
    <property type="term" value="P:protein localization to centrosome"/>
    <property type="evidence" value="ECO:0007669"/>
    <property type="project" value="TreeGrafter"/>
</dbReference>
<feature type="region of interest" description="Disordered" evidence="1">
    <location>
        <begin position="1711"/>
        <end position="1933"/>
    </location>
</feature>
<dbReference type="GO" id="GO:0061511">
    <property type="term" value="P:centriole elongation"/>
    <property type="evidence" value="ECO:0007669"/>
    <property type="project" value="TreeGrafter"/>
</dbReference>
<evidence type="ECO:0000256" key="1">
    <source>
        <dbReference type="SAM" id="MobiDB-lite"/>
    </source>
</evidence>
<keyword evidence="2" id="KW-1133">Transmembrane helix</keyword>
<feature type="domain" description="C2" evidence="3">
    <location>
        <begin position="613"/>
        <end position="752"/>
    </location>
</feature>
<dbReference type="GO" id="GO:0005814">
    <property type="term" value="C:centriole"/>
    <property type="evidence" value="ECO:0007669"/>
    <property type="project" value="TreeGrafter"/>
</dbReference>
<feature type="compositionally biased region" description="Basic and acidic residues" evidence="1">
    <location>
        <begin position="1921"/>
        <end position="1930"/>
    </location>
</feature>
<feature type="compositionally biased region" description="Acidic residues" evidence="1">
    <location>
        <begin position="1173"/>
        <end position="1185"/>
    </location>
</feature>
<feature type="compositionally biased region" description="Basic residues" evidence="1">
    <location>
        <begin position="1"/>
        <end position="17"/>
    </location>
</feature>
<evidence type="ECO:0000313" key="5">
    <source>
        <dbReference type="Proteomes" id="UP000694701"/>
    </source>
</evidence>
<keyword evidence="2" id="KW-0812">Transmembrane</keyword>
<feature type="compositionally biased region" description="Basic and acidic residues" evidence="1">
    <location>
        <begin position="1852"/>
        <end position="1864"/>
    </location>
</feature>